<feature type="domain" description="EF-hand" evidence="1">
    <location>
        <begin position="41"/>
        <end position="76"/>
    </location>
</feature>
<dbReference type="PROSITE" id="PS00018">
    <property type="entry name" value="EF_HAND_1"/>
    <property type="match status" value="1"/>
</dbReference>
<dbReference type="InterPro" id="IPR011992">
    <property type="entry name" value="EF-hand-dom_pair"/>
</dbReference>
<organism evidence="2 3">
    <name type="scientific">Panacagrimonas perspica</name>
    <dbReference type="NCBI Taxonomy" id="381431"/>
    <lineage>
        <taxon>Bacteria</taxon>
        <taxon>Pseudomonadati</taxon>
        <taxon>Pseudomonadota</taxon>
        <taxon>Gammaproteobacteria</taxon>
        <taxon>Nevskiales</taxon>
        <taxon>Nevskiaceae</taxon>
        <taxon>Panacagrimonas</taxon>
    </lineage>
</organism>
<comment type="caution">
    <text evidence="2">The sequence shown here is derived from an EMBL/GenBank/DDBJ whole genome shotgun (WGS) entry which is preliminary data.</text>
</comment>
<dbReference type="Pfam" id="PF13202">
    <property type="entry name" value="EF-hand_5"/>
    <property type="match status" value="1"/>
</dbReference>
<evidence type="ECO:0000313" key="2">
    <source>
        <dbReference type="EMBL" id="TDU32632.1"/>
    </source>
</evidence>
<reference evidence="2 3" key="1">
    <citation type="submission" date="2019-03" db="EMBL/GenBank/DDBJ databases">
        <title>Genomic Encyclopedia of Type Strains, Phase IV (KMG-IV): sequencing the most valuable type-strain genomes for metagenomic binning, comparative biology and taxonomic classification.</title>
        <authorList>
            <person name="Goeker M."/>
        </authorList>
    </citation>
    <scope>NUCLEOTIDE SEQUENCE [LARGE SCALE GENOMIC DNA]</scope>
    <source>
        <strain evidence="2 3">DSM 26377</strain>
    </source>
</reference>
<dbReference type="EMBL" id="SOBT01000008">
    <property type="protein sequence ID" value="TDU32632.1"/>
    <property type="molecule type" value="Genomic_DNA"/>
</dbReference>
<evidence type="ECO:0000313" key="3">
    <source>
        <dbReference type="Proteomes" id="UP000295341"/>
    </source>
</evidence>
<dbReference type="Gene3D" id="1.10.238.10">
    <property type="entry name" value="EF-hand"/>
    <property type="match status" value="1"/>
</dbReference>
<keyword evidence="3" id="KW-1185">Reference proteome</keyword>
<dbReference type="InterPro" id="IPR018247">
    <property type="entry name" value="EF_Hand_1_Ca_BS"/>
</dbReference>
<sequence length="93" mass="10233">MKHIVSLAILSVLFLPGCVSSGKFKNMDDDSSGGISRQEASHSQALADLFNSADENNDGVLDEEEYALVYQVISKNRAPTQQRRKMMTEKGGR</sequence>
<dbReference type="Proteomes" id="UP000295341">
    <property type="component" value="Unassembled WGS sequence"/>
</dbReference>
<dbReference type="RefSeq" id="WP_168710386.1">
    <property type="nucleotide sequence ID" value="NZ_MWIN01000001.1"/>
</dbReference>
<name>A0A4S3KAY1_9GAMM</name>
<dbReference type="GO" id="GO:0005509">
    <property type="term" value="F:calcium ion binding"/>
    <property type="evidence" value="ECO:0007669"/>
    <property type="project" value="InterPro"/>
</dbReference>
<accession>A0A4S3KAY1</accession>
<dbReference type="SUPFAM" id="SSF47473">
    <property type="entry name" value="EF-hand"/>
    <property type="match status" value="1"/>
</dbReference>
<dbReference type="InterPro" id="IPR002048">
    <property type="entry name" value="EF_hand_dom"/>
</dbReference>
<protein>
    <submittedName>
        <fullName evidence="2">EF hand domain-containing protein</fullName>
    </submittedName>
</protein>
<gene>
    <name evidence="2" type="ORF">DFR24_2030</name>
</gene>
<evidence type="ECO:0000259" key="1">
    <source>
        <dbReference type="PROSITE" id="PS50222"/>
    </source>
</evidence>
<dbReference type="AlphaFoldDB" id="A0A4S3KAY1"/>
<dbReference type="PROSITE" id="PS50222">
    <property type="entry name" value="EF_HAND_2"/>
    <property type="match status" value="1"/>
</dbReference>
<proteinExistence type="predicted"/>